<name>A0A0E0MUK7_ORYRU</name>
<dbReference type="HOGENOM" id="CLU_2088501_0_0_1"/>
<sequence length="122" mass="12953">MTRHTKNFSDPASTAAAAAPPGGGLRGDGRPALAGVLMIRAHSHPPPHPSAPRRSSASCNHESTTKKKAPENEVWEGPPLVLAVLQLKTNRQNEEGVLAYAVTIAQQYRTTARCNPTPVSLN</sequence>
<feature type="compositionally biased region" description="Low complexity" evidence="1">
    <location>
        <begin position="9"/>
        <end position="20"/>
    </location>
</feature>
<evidence type="ECO:0000256" key="1">
    <source>
        <dbReference type="SAM" id="MobiDB-lite"/>
    </source>
</evidence>
<dbReference type="Gramene" id="ORUFI01G12080.1">
    <property type="protein sequence ID" value="ORUFI01G12080.1"/>
    <property type="gene ID" value="ORUFI01G12080"/>
</dbReference>
<reference evidence="3" key="1">
    <citation type="submission" date="2013-06" db="EMBL/GenBank/DDBJ databases">
        <authorList>
            <person name="Zhao Q."/>
        </authorList>
    </citation>
    <scope>NUCLEOTIDE SEQUENCE</scope>
    <source>
        <strain evidence="3">cv. W1943</strain>
    </source>
</reference>
<organism evidence="2 3">
    <name type="scientific">Oryza rufipogon</name>
    <name type="common">Brownbeard rice</name>
    <name type="synonym">Asian wild rice</name>
    <dbReference type="NCBI Taxonomy" id="4529"/>
    <lineage>
        <taxon>Eukaryota</taxon>
        <taxon>Viridiplantae</taxon>
        <taxon>Streptophyta</taxon>
        <taxon>Embryophyta</taxon>
        <taxon>Tracheophyta</taxon>
        <taxon>Spermatophyta</taxon>
        <taxon>Magnoliopsida</taxon>
        <taxon>Liliopsida</taxon>
        <taxon>Poales</taxon>
        <taxon>Poaceae</taxon>
        <taxon>BOP clade</taxon>
        <taxon>Oryzoideae</taxon>
        <taxon>Oryzeae</taxon>
        <taxon>Oryzinae</taxon>
        <taxon>Oryza</taxon>
    </lineage>
</organism>
<protein>
    <submittedName>
        <fullName evidence="2">Uncharacterized protein</fullName>
    </submittedName>
</protein>
<evidence type="ECO:0000313" key="2">
    <source>
        <dbReference type="EnsemblPlants" id="ORUFI01G12080.1"/>
    </source>
</evidence>
<accession>A0A0E0MUK7</accession>
<feature type="region of interest" description="Disordered" evidence="1">
    <location>
        <begin position="1"/>
        <end position="73"/>
    </location>
</feature>
<evidence type="ECO:0000313" key="3">
    <source>
        <dbReference type="Proteomes" id="UP000008022"/>
    </source>
</evidence>
<dbReference type="AlphaFoldDB" id="A0A0E0MUK7"/>
<dbReference type="EnsemblPlants" id="ORUFI01G12080.1">
    <property type="protein sequence ID" value="ORUFI01G12080.1"/>
    <property type="gene ID" value="ORUFI01G12080"/>
</dbReference>
<proteinExistence type="predicted"/>
<reference evidence="2" key="2">
    <citation type="submission" date="2015-06" db="UniProtKB">
        <authorList>
            <consortium name="EnsemblPlants"/>
        </authorList>
    </citation>
    <scope>IDENTIFICATION</scope>
</reference>
<keyword evidence="3" id="KW-1185">Reference proteome</keyword>
<dbReference type="Proteomes" id="UP000008022">
    <property type="component" value="Unassembled WGS sequence"/>
</dbReference>